<dbReference type="Gene3D" id="3.40.50.720">
    <property type="entry name" value="NAD(P)-binding Rossmann-like Domain"/>
    <property type="match status" value="1"/>
</dbReference>
<gene>
    <name evidence="2" type="ORF">VNI00_002900</name>
</gene>
<reference evidence="2 3" key="1">
    <citation type="submission" date="2024-01" db="EMBL/GenBank/DDBJ databases">
        <title>A draft genome for a cacao thread blight-causing isolate of Paramarasmius palmivorus.</title>
        <authorList>
            <person name="Baruah I.K."/>
            <person name="Bukari Y."/>
            <person name="Amoako-Attah I."/>
            <person name="Meinhardt L.W."/>
            <person name="Bailey B.A."/>
            <person name="Cohen S.P."/>
        </authorList>
    </citation>
    <scope>NUCLEOTIDE SEQUENCE [LARGE SCALE GENOMIC DNA]</scope>
    <source>
        <strain evidence="2 3">GH-12</strain>
    </source>
</reference>
<organism evidence="2 3">
    <name type="scientific">Paramarasmius palmivorus</name>
    <dbReference type="NCBI Taxonomy" id="297713"/>
    <lineage>
        <taxon>Eukaryota</taxon>
        <taxon>Fungi</taxon>
        <taxon>Dikarya</taxon>
        <taxon>Basidiomycota</taxon>
        <taxon>Agaricomycotina</taxon>
        <taxon>Agaricomycetes</taxon>
        <taxon>Agaricomycetidae</taxon>
        <taxon>Agaricales</taxon>
        <taxon>Marasmiineae</taxon>
        <taxon>Marasmiaceae</taxon>
        <taxon>Paramarasmius</taxon>
    </lineage>
</organism>
<proteinExistence type="predicted"/>
<evidence type="ECO:0000313" key="2">
    <source>
        <dbReference type="EMBL" id="KAK7056346.1"/>
    </source>
</evidence>
<comment type="caution">
    <text evidence="2">The sequence shown here is derived from an EMBL/GenBank/DDBJ whole genome shotgun (WGS) entry which is preliminary data.</text>
</comment>
<dbReference type="PANTHER" id="PTHR43157:SF31">
    <property type="entry name" value="PHOSPHATIDYLINOSITOL-GLYCAN BIOSYNTHESIS CLASS F PROTEIN"/>
    <property type="match status" value="1"/>
</dbReference>
<dbReference type="InterPro" id="IPR002347">
    <property type="entry name" value="SDR_fam"/>
</dbReference>
<dbReference type="Pfam" id="PF00106">
    <property type="entry name" value="adh_short"/>
    <property type="match status" value="1"/>
</dbReference>
<sequence length="318" mass="35429">MAKYTMTRLFRDQYSKQKPVVKVDLTGRVVVVTGANTGLGFEACKHIASMNPKRLIMCCRNQKKGEEAVSKLSADTGYKNAEVWTLDLASFASVKSFVDRFEKEGERLDVLIENAGATAPQTYETTNDGWATILQVNALAPALHALLLLPTMLRTAKQHSVTTRIVNVSSDLHYFSNLPRDKEIKKGTSNMLEEMSSEAYFKRTHIGPNPSVFVSAVNPGFCYSELRRDMSGLQAVFNCLMEKALALTMEEGGRQLVYAALAEHEKMPGGYASFTDIVEPSDDALNEQLETRFWNDLISVASRIDGRIPKIVEENLKF</sequence>
<dbReference type="InterPro" id="IPR036291">
    <property type="entry name" value="NAD(P)-bd_dom_sf"/>
</dbReference>
<dbReference type="Proteomes" id="UP001383192">
    <property type="component" value="Unassembled WGS sequence"/>
</dbReference>
<name>A0AAW0DXB7_9AGAR</name>
<protein>
    <recommendedName>
        <fullName evidence="4">NAD(P)-binding protein</fullName>
    </recommendedName>
</protein>
<dbReference type="EMBL" id="JAYKXP010000007">
    <property type="protein sequence ID" value="KAK7056346.1"/>
    <property type="molecule type" value="Genomic_DNA"/>
</dbReference>
<evidence type="ECO:0000256" key="1">
    <source>
        <dbReference type="ARBA" id="ARBA00023002"/>
    </source>
</evidence>
<dbReference type="PANTHER" id="PTHR43157">
    <property type="entry name" value="PHOSPHATIDYLINOSITOL-GLYCAN BIOSYNTHESIS CLASS F PROTEIN-RELATED"/>
    <property type="match status" value="1"/>
</dbReference>
<dbReference type="GO" id="GO:0016491">
    <property type="term" value="F:oxidoreductase activity"/>
    <property type="evidence" value="ECO:0007669"/>
    <property type="project" value="UniProtKB-KW"/>
</dbReference>
<dbReference type="AlphaFoldDB" id="A0AAW0DXB7"/>
<evidence type="ECO:0008006" key="4">
    <source>
        <dbReference type="Google" id="ProtNLM"/>
    </source>
</evidence>
<dbReference type="SUPFAM" id="SSF51735">
    <property type="entry name" value="NAD(P)-binding Rossmann-fold domains"/>
    <property type="match status" value="1"/>
</dbReference>
<accession>A0AAW0DXB7</accession>
<evidence type="ECO:0000313" key="3">
    <source>
        <dbReference type="Proteomes" id="UP001383192"/>
    </source>
</evidence>
<dbReference type="PRINTS" id="PR00081">
    <property type="entry name" value="GDHRDH"/>
</dbReference>
<keyword evidence="3" id="KW-1185">Reference proteome</keyword>
<keyword evidence="1" id="KW-0560">Oxidoreductase</keyword>